<dbReference type="GO" id="GO:0019239">
    <property type="term" value="F:deaminase activity"/>
    <property type="evidence" value="ECO:0007669"/>
    <property type="project" value="TreeGrafter"/>
</dbReference>
<dbReference type="SUPFAM" id="SSF51556">
    <property type="entry name" value="Metallo-dependent hydrolases"/>
    <property type="match status" value="1"/>
</dbReference>
<dbReference type="InterPro" id="IPR051607">
    <property type="entry name" value="Metallo-dep_hydrolases"/>
</dbReference>
<protein>
    <submittedName>
        <fullName evidence="7">Formimidoylglutamate deiminase</fullName>
    </submittedName>
</protein>
<evidence type="ECO:0000259" key="5">
    <source>
        <dbReference type="Pfam" id="PF01979"/>
    </source>
</evidence>
<reference evidence="7" key="1">
    <citation type="journal article" date="2014" name="Int. J. Syst. Evol. Microbiol.">
        <title>Complete genome sequence of Corynebacterium casei LMG S-19264T (=DSM 44701T), isolated from a smear-ripened cheese.</title>
        <authorList>
            <consortium name="US DOE Joint Genome Institute (JGI-PGF)"/>
            <person name="Walter F."/>
            <person name="Albersmeier A."/>
            <person name="Kalinowski J."/>
            <person name="Ruckert C."/>
        </authorList>
    </citation>
    <scope>NUCLEOTIDE SEQUENCE</scope>
    <source>
        <strain evidence="7">CGMCC 1.15095</strain>
    </source>
</reference>
<dbReference type="NCBIfam" id="NF006683">
    <property type="entry name" value="PRK09229.1-4"/>
    <property type="match status" value="1"/>
</dbReference>
<proteinExistence type="predicted"/>
<dbReference type="PANTHER" id="PTHR11271">
    <property type="entry name" value="GUANINE DEAMINASE"/>
    <property type="match status" value="1"/>
</dbReference>
<dbReference type="InterPro" id="IPR010252">
    <property type="entry name" value="HutF"/>
</dbReference>
<keyword evidence="2" id="KW-0479">Metal-binding</keyword>
<evidence type="ECO:0000313" key="7">
    <source>
        <dbReference type="EMBL" id="GGB95702.1"/>
    </source>
</evidence>
<dbReference type="EMBL" id="BMHK01000006">
    <property type="protein sequence ID" value="GGB95702.1"/>
    <property type="molecule type" value="Genomic_DNA"/>
</dbReference>
<evidence type="ECO:0000256" key="4">
    <source>
        <dbReference type="ARBA" id="ARBA00022833"/>
    </source>
</evidence>
<dbReference type="SUPFAM" id="SSF51338">
    <property type="entry name" value="Composite domain of metallo-dependent hydrolases"/>
    <property type="match status" value="1"/>
</dbReference>
<reference evidence="7" key="2">
    <citation type="submission" date="2020-09" db="EMBL/GenBank/DDBJ databases">
        <authorList>
            <person name="Sun Q."/>
            <person name="Zhou Y."/>
        </authorList>
    </citation>
    <scope>NUCLEOTIDE SEQUENCE</scope>
    <source>
        <strain evidence="7">CGMCC 1.15095</strain>
    </source>
</reference>
<dbReference type="RefSeq" id="WP_229736163.1">
    <property type="nucleotide sequence ID" value="NZ_BMHK01000006.1"/>
</dbReference>
<accession>A0A916X4V5</accession>
<dbReference type="GO" id="GO:0046872">
    <property type="term" value="F:metal ion binding"/>
    <property type="evidence" value="ECO:0007669"/>
    <property type="project" value="UniProtKB-KW"/>
</dbReference>
<dbReference type="InterPro" id="IPR011059">
    <property type="entry name" value="Metal-dep_hydrolase_composite"/>
</dbReference>
<dbReference type="GO" id="GO:0005829">
    <property type="term" value="C:cytosol"/>
    <property type="evidence" value="ECO:0007669"/>
    <property type="project" value="TreeGrafter"/>
</dbReference>
<dbReference type="NCBIfam" id="NF006684">
    <property type="entry name" value="PRK09229.1-5"/>
    <property type="match status" value="1"/>
</dbReference>
<feature type="domain" description="Formimidoylglutamate deiminase N-terminal" evidence="6">
    <location>
        <begin position="6"/>
        <end position="46"/>
    </location>
</feature>
<sequence>MDATLHFESLLLPEGWADNARVTIRDGLVSAIDRDVPREPRDEAHAIGLPGMPNLHSHAFQRGMAGLTEMRGQGEESFWSWRAEMYRFVDALDPEAMYAIAALAYMEMLETGFTRVGEFHYLHNDLHGRPYSRPAQMGEALAGAAGETGLALTLLPVLYAQSGFGGQPPVPEQRRFVSDMDGYARLLDASRECLAALPDARLGIAPHSLRAVTPEVLAEVVRLVPGAPVHIHVAEQEREVSDCLAWSGARPVEWLLANAEVDERWCLVHATHVTGAELAAIAASGAVAGLCPITEANLGDGLFPAVEALEKGVRFGIGSDSNVRIDMTEELRLLEYGQRLVHRRRNCQTRGGSTGRFLFDSALSGGTQALAAPPPLAPGSSADLVSLAADHPAIIGRSGDRVLDSLIFSAGRGAVDCVWRRGRKWVEGGRHRDRDAIIARYARAIGRPAG</sequence>
<keyword evidence="3" id="KW-0378">Hydrolase</keyword>
<dbReference type="AlphaFoldDB" id="A0A916X4V5"/>
<organism evidence="7 8">
    <name type="scientific">Novosphingobium endophyticum</name>
    <dbReference type="NCBI Taxonomy" id="1955250"/>
    <lineage>
        <taxon>Bacteria</taxon>
        <taxon>Pseudomonadati</taxon>
        <taxon>Pseudomonadota</taxon>
        <taxon>Alphaproteobacteria</taxon>
        <taxon>Sphingomonadales</taxon>
        <taxon>Sphingomonadaceae</taxon>
        <taxon>Novosphingobium</taxon>
    </lineage>
</organism>
<evidence type="ECO:0000259" key="6">
    <source>
        <dbReference type="Pfam" id="PF22429"/>
    </source>
</evidence>
<name>A0A916X4V5_9SPHN</name>
<comment type="cofactor">
    <cofactor evidence="1">
        <name>Zn(2+)</name>
        <dbReference type="ChEBI" id="CHEBI:29105"/>
    </cofactor>
</comment>
<dbReference type="PANTHER" id="PTHR11271:SF48">
    <property type="entry name" value="AMIDOHYDROLASE-RELATED DOMAIN-CONTAINING PROTEIN"/>
    <property type="match status" value="1"/>
</dbReference>
<evidence type="ECO:0000256" key="2">
    <source>
        <dbReference type="ARBA" id="ARBA00022723"/>
    </source>
</evidence>
<evidence type="ECO:0000256" key="3">
    <source>
        <dbReference type="ARBA" id="ARBA00022801"/>
    </source>
</evidence>
<dbReference type="Gene3D" id="2.30.40.10">
    <property type="entry name" value="Urease, subunit C, domain 1"/>
    <property type="match status" value="1"/>
</dbReference>
<dbReference type="NCBIfam" id="TIGR02022">
    <property type="entry name" value="hutF"/>
    <property type="match status" value="1"/>
</dbReference>
<evidence type="ECO:0000313" key="8">
    <source>
        <dbReference type="Proteomes" id="UP000608154"/>
    </source>
</evidence>
<dbReference type="Pfam" id="PF22429">
    <property type="entry name" value="HutF_N"/>
    <property type="match status" value="1"/>
</dbReference>
<feature type="domain" description="Amidohydrolase-related" evidence="5">
    <location>
        <begin position="49"/>
        <end position="423"/>
    </location>
</feature>
<keyword evidence="8" id="KW-1185">Reference proteome</keyword>
<comment type="caution">
    <text evidence="7">The sequence shown here is derived from an EMBL/GenBank/DDBJ whole genome shotgun (WGS) entry which is preliminary data.</text>
</comment>
<dbReference type="Pfam" id="PF01979">
    <property type="entry name" value="Amidohydro_1"/>
    <property type="match status" value="1"/>
</dbReference>
<evidence type="ECO:0000256" key="1">
    <source>
        <dbReference type="ARBA" id="ARBA00001947"/>
    </source>
</evidence>
<dbReference type="InterPro" id="IPR055156">
    <property type="entry name" value="HutF-like_N"/>
</dbReference>
<gene>
    <name evidence="7" type="ORF">GCM10011494_12730</name>
</gene>
<dbReference type="InterPro" id="IPR006680">
    <property type="entry name" value="Amidohydro-rel"/>
</dbReference>
<dbReference type="InterPro" id="IPR032466">
    <property type="entry name" value="Metal_Hydrolase"/>
</dbReference>
<dbReference type="Gene3D" id="3.20.20.140">
    <property type="entry name" value="Metal-dependent hydrolases"/>
    <property type="match status" value="1"/>
</dbReference>
<dbReference type="Proteomes" id="UP000608154">
    <property type="component" value="Unassembled WGS sequence"/>
</dbReference>
<keyword evidence="4" id="KW-0862">Zinc</keyword>
<dbReference type="NCBIfam" id="NF006681">
    <property type="entry name" value="PRK09229.1-2"/>
    <property type="match status" value="1"/>
</dbReference>